<keyword evidence="2" id="KW-0472">Membrane</keyword>
<reference evidence="5" key="1">
    <citation type="submission" date="2020-01" db="EMBL/GenBank/DDBJ databases">
        <authorList>
            <person name="Meier V. D."/>
            <person name="Meier V D."/>
        </authorList>
    </citation>
    <scope>NUCLEOTIDE SEQUENCE</scope>
    <source>
        <strain evidence="5">HLG_WM_MAG_02</strain>
    </source>
</reference>
<dbReference type="InterPro" id="IPR008969">
    <property type="entry name" value="CarboxyPept-like_regulatory"/>
</dbReference>
<dbReference type="Pfam" id="PF13715">
    <property type="entry name" value="CarbopepD_reg_2"/>
    <property type="match status" value="1"/>
</dbReference>
<evidence type="ECO:0000256" key="2">
    <source>
        <dbReference type="ARBA" id="ARBA00023136"/>
    </source>
</evidence>
<dbReference type="Gene3D" id="2.40.170.20">
    <property type="entry name" value="TonB-dependent receptor, beta-barrel domain"/>
    <property type="match status" value="1"/>
</dbReference>
<keyword evidence="3" id="KW-0998">Cell outer membrane</keyword>
<proteinExistence type="predicted"/>
<evidence type="ECO:0000256" key="3">
    <source>
        <dbReference type="ARBA" id="ARBA00023237"/>
    </source>
</evidence>
<dbReference type="Pfam" id="PF07715">
    <property type="entry name" value="Plug"/>
    <property type="match status" value="1"/>
</dbReference>
<protein>
    <recommendedName>
        <fullName evidence="4">TonB-dependent receptor plug domain-containing protein</fullName>
    </recommendedName>
</protein>
<dbReference type="AlphaFoldDB" id="A0A6S6TN34"/>
<dbReference type="Gene3D" id="2.60.40.1120">
    <property type="entry name" value="Carboxypeptidase-like, regulatory domain"/>
    <property type="match status" value="1"/>
</dbReference>
<evidence type="ECO:0000313" key="5">
    <source>
        <dbReference type="EMBL" id="CAA6817728.1"/>
    </source>
</evidence>
<name>A0A6S6TN34_9BACT</name>
<dbReference type="Gene3D" id="2.170.130.10">
    <property type="entry name" value="TonB-dependent receptor, plug domain"/>
    <property type="match status" value="1"/>
</dbReference>
<evidence type="ECO:0000256" key="1">
    <source>
        <dbReference type="ARBA" id="ARBA00004442"/>
    </source>
</evidence>
<organism evidence="5">
    <name type="scientific">uncultured Sulfurovum sp</name>
    <dbReference type="NCBI Taxonomy" id="269237"/>
    <lineage>
        <taxon>Bacteria</taxon>
        <taxon>Pseudomonadati</taxon>
        <taxon>Campylobacterota</taxon>
        <taxon>Epsilonproteobacteria</taxon>
        <taxon>Campylobacterales</taxon>
        <taxon>Sulfurovaceae</taxon>
        <taxon>Sulfurovum</taxon>
        <taxon>environmental samples</taxon>
    </lineage>
</organism>
<sequence>MRRHLKIITISLFAVIPPFAYAQEVGTLSVFMLKSGKPLVNNEIIIDGKRTVLTDADGSIKVTLAVGKHQVEIFGKSTHGKNLGYFKKPVTIKEEKDTQIVASFTMSEPEVHEIASDEVEPVLLGVITPEILIDTPVGKIQKDKKKENELKVKGKGTLNGRVLTSDKKAPIEGARVFVKGTAIDTRTDASGNFTVQISADTKVSISVVHSAYSSQTISDINVAKDGSVFKSIELTPASLELEEFVVLAPKVEGSIADIMAEEKESSAIANILGAEEFAKKGDSNAASALKRVTGITLVGGKSIYVRGLGERYSNIEMNSMPLPSPDPTKRTVPLDIFPSSVIGSLKVQKSASADIPSSFGGGYIDIRTKDVSDENFIKVSLGTSGNSNTGKNSDNYFGSDSDWMGYDNGYRAINNELLGVATITEGSTVPNLSELSQEQRALFTTHFLDRNYNVQERDLPMGGSGSIEGAYNFEIKDDHKISVFANYGYDQDHKFRKENYNAYDYNNQTGSLYTTPRQFGTTRLSTSNYAHGGMLNIGYNYLDLLKIKYTKLYTRNAEKTTRIVEGILGNDDEYSKRVSLDWEERILDVDQINGEIDYELFNRDAHFDFGMEVAKADLYQPNNFKYNYVQRSVNGENTLIYTQENQSNLADRLTSKDNVYAFFAKNRLSVNLFSDDDYVDFGFNVSSKDRESRKMKFSLGDSLLGIIPDNETLTGNIESVYYQHGRGENRDASTFPYYVDTLFEAADYFDAEIEDRSVFTSLYTKPREDVEVTLGIKYVDFGQTIYQFSNKENDEKLIERIPESLTVSDVYPTVSVKYKYNDENHFDVAASRTYITPDLREFTSGSYFHPYEVAIVRGNPNLENTDIYNLDFKYSHYISDSENIKGGLFYKYLDKPIEDTQEQSGGLPVYSFTNSESAVLYGVELDGRKNFDFIDSSFDKYYFSGNFSYTNSDVTLKEEQVTMLTNNHRQLQGLSNIVMNATIGYDSEARNVALSYNKMGERIRKVGLIEDLGSDDPKYFPDTIEVPPAVLDLVWQEKLTNIDTFGIDNLDVKLKIGNILDEETVWKQGSNITKKFKHGQTVSFGISSQF</sequence>
<dbReference type="EMBL" id="CACVAZ010000115">
    <property type="protein sequence ID" value="CAA6817728.1"/>
    <property type="molecule type" value="Genomic_DNA"/>
</dbReference>
<accession>A0A6S6TN34</accession>
<comment type="subcellular location">
    <subcellularLocation>
        <location evidence="1">Cell outer membrane</location>
    </subcellularLocation>
</comment>
<dbReference type="InterPro" id="IPR037066">
    <property type="entry name" value="Plug_dom_sf"/>
</dbReference>
<gene>
    <name evidence="5" type="ORF">HELGO_WM18375</name>
</gene>
<dbReference type="SUPFAM" id="SSF49464">
    <property type="entry name" value="Carboxypeptidase regulatory domain-like"/>
    <property type="match status" value="1"/>
</dbReference>
<dbReference type="SUPFAM" id="SSF56935">
    <property type="entry name" value="Porins"/>
    <property type="match status" value="1"/>
</dbReference>
<dbReference type="PANTHER" id="PTHR40980:SF5">
    <property type="entry name" value="TONB-DEPENDENT RECEPTOR"/>
    <property type="match status" value="1"/>
</dbReference>
<dbReference type="GO" id="GO:0009279">
    <property type="term" value="C:cell outer membrane"/>
    <property type="evidence" value="ECO:0007669"/>
    <property type="project" value="UniProtKB-SubCell"/>
</dbReference>
<dbReference type="PANTHER" id="PTHR40980">
    <property type="entry name" value="PLUG DOMAIN-CONTAINING PROTEIN"/>
    <property type="match status" value="1"/>
</dbReference>
<dbReference type="InterPro" id="IPR036942">
    <property type="entry name" value="Beta-barrel_TonB_sf"/>
</dbReference>
<dbReference type="InterPro" id="IPR012910">
    <property type="entry name" value="Plug_dom"/>
</dbReference>
<evidence type="ECO:0000259" key="4">
    <source>
        <dbReference type="Pfam" id="PF07715"/>
    </source>
</evidence>
<feature type="domain" description="TonB-dependent receptor plug" evidence="4">
    <location>
        <begin position="263"/>
        <end position="359"/>
    </location>
</feature>